<reference evidence="2" key="1">
    <citation type="journal article" date="2024" name="Proc. Natl. Acad. Sci. U.S.A.">
        <title>Extraordinary preservation of gene collinearity over three hundred million years revealed in homosporous lycophytes.</title>
        <authorList>
            <person name="Li C."/>
            <person name="Wickell D."/>
            <person name="Kuo L.Y."/>
            <person name="Chen X."/>
            <person name="Nie B."/>
            <person name="Liao X."/>
            <person name="Peng D."/>
            <person name="Ji J."/>
            <person name="Jenkins J."/>
            <person name="Williams M."/>
            <person name="Shu S."/>
            <person name="Plott C."/>
            <person name="Barry K."/>
            <person name="Rajasekar S."/>
            <person name="Grimwood J."/>
            <person name="Han X."/>
            <person name="Sun S."/>
            <person name="Hou Z."/>
            <person name="He W."/>
            <person name="Dai G."/>
            <person name="Sun C."/>
            <person name="Schmutz J."/>
            <person name="Leebens-Mack J.H."/>
            <person name="Li F.W."/>
            <person name="Wang L."/>
        </authorList>
    </citation>
    <scope>NUCLEOTIDE SEQUENCE [LARGE SCALE GENOMIC DNA]</scope>
    <source>
        <strain evidence="2">cv. PW_Plant_1</strain>
    </source>
</reference>
<gene>
    <name evidence="1" type="ORF">O6H91_03G029500</name>
</gene>
<sequence>MADGQGGVRVLGMEELSKLSLEQIRQVKEQVDAELNLLQDSLTNIRTAANRFEMAAKALNTLSQQPAGKKLLVPLTASLYVPGKLENTGKVLVDVGTGYYIEKTLPDGKDYCDRKINFLKENHDKLVEVAAEKRNASEQVTMLVQKKLQQSLPAK</sequence>
<keyword evidence="2" id="KW-1185">Reference proteome</keyword>
<accession>A0ACC2E4H3</accession>
<dbReference type="Proteomes" id="UP001162992">
    <property type="component" value="Chromosome 3"/>
</dbReference>
<organism evidence="1 2">
    <name type="scientific">Diphasiastrum complanatum</name>
    <name type="common">Issler's clubmoss</name>
    <name type="synonym">Lycopodium complanatum</name>
    <dbReference type="NCBI Taxonomy" id="34168"/>
    <lineage>
        <taxon>Eukaryota</taxon>
        <taxon>Viridiplantae</taxon>
        <taxon>Streptophyta</taxon>
        <taxon>Embryophyta</taxon>
        <taxon>Tracheophyta</taxon>
        <taxon>Lycopodiopsida</taxon>
        <taxon>Lycopodiales</taxon>
        <taxon>Lycopodiaceae</taxon>
        <taxon>Lycopodioideae</taxon>
        <taxon>Diphasiastrum</taxon>
    </lineage>
</organism>
<comment type="caution">
    <text evidence="1">The sequence shown here is derived from an EMBL/GenBank/DDBJ whole genome shotgun (WGS) entry which is preliminary data.</text>
</comment>
<evidence type="ECO:0000313" key="1">
    <source>
        <dbReference type="EMBL" id="KAJ7561463.1"/>
    </source>
</evidence>
<evidence type="ECO:0000313" key="2">
    <source>
        <dbReference type="Proteomes" id="UP001162992"/>
    </source>
</evidence>
<proteinExistence type="predicted"/>
<dbReference type="EMBL" id="CM055094">
    <property type="protein sequence ID" value="KAJ7561463.1"/>
    <property type="molecule type" value="Genomic_DNA"/>
</dbReference>
<name>A0ACC2E4H3_DIPCM</name>
<protein>
    <submittedName>
        <fullName evidence="1">Uncharacterized protein</fullName>
    </submittedName>
</protein>